<evidence type="ECO:0000313" key="8">
    <source>
        <dbReference type="EMBL" id="APG61345.1"/>
    </source>
</evidence>
<evidence type="ECO:0000256" key="2">
    <source>
        <dbReference type="ARBA" id="ARBA00023015"/>
    </source>
</evidence>
<proteinExistence type="predicted"/>
<dbReference type="InterPro" id="IPR011006">
    <property type="entry name" value="CheY-like_superfamily"/>
</dbReference>
<name>A0A1L3J890_9FLAO</name>
<dbReference type="PANTHER" id="PTHR43214">
    <property type="entry name" value="TWO-COMPONENT RESPONSE REGULATOR"/>
    <property type="match status" value="1"/>
</dbReference>
<keyword evidence="4" id="KW-0804">Transcription</keyword>
<dbReference type="InterPro" id="IPR001789">
    <property type="entry name" value="Sig_transdc_resp-reg_receiver"/>
</dbReference>
<accession>A0A1L3J890</accession>
<reference evidence="8 9" key="1">
    <citation type="submission" date="2016-11" db="EMBL/GenBank/DDBJ databases">
        <title>Gramella sp. LPB0144 isolated from marine environment.</title>
        <authorList>
            <person name="Kim E."/>
            <person name="Yi H."/>
        </authorList>
    </citation>
    <scope>NUCLEOTIDE SEQUENCE [LARGE SCALE GENOMIC DNA]</scope>
    <source>
        <strain evidence="8 9">LPB0144</strain>
    </source>
</reference>
<dbReference type="SMART" id="SM00421">
    <property type="entry name" value="HTH_LUXR"/>
    <property type="match status" value="1"/>
</dbReference>
<keyword evidence="3 8" id="KW-0238">DNA-binding</keyword>
<dbReference type="CDD" id="cd06170">
    <property type="entry name" value="LuxR_C_like"/>
    <property type="match status" value="1"/>
</dbReference>
<feature type="domain" description="Response regulatory" evidence="7">
    <location>
        <begin position="4"/>
        <end position="122"/>
    </location>
</feature>
<dbReference type="GO" id="GO:0006355">
    <property type="term" value="P:regulation of DNA-templated transcription"/>
    <property type="evidence" value="ECO:0007669"/>
    <property type="project" value="InterPro"/>
</dbReference>
<evidence type="ECO:0000256" key="5">
    <source>
        <dbReference type="PROSITE-ProRule" id="PRU00169"/>
    </source>
</evidence>
<gene>
    <name evidence="8" type="ORF">LPB144_01700</name>
</gene>
<evidence type="ECO:0000256" key="4">
    <source>
        <dbReference type="ARBA" id="ARBA00023163"/>
    </source>
</evidence>
<dbReference type="KEGG" id="grl:LPB144_01700"/>
<keyword evidence="1 5" id="KW-0597">Phosphoprotein</keyword>
<dbReference type="OrthoDB" id="9797341at2"/>
<dbReference type="SMART" id="SM00448">
    <property type="entry name" value="REC"/>
    <property type="match status" value="1"/>
</dbReference>
<dbReference type="PRINTS" id="PR00038">
    <property type="entry name" value="HTHLUXR"/>
</dbReference>
<feature type="modified residue" description="4-aspartylphosphate" evidence="5">
    <location>
        <position position="57"/>
    </location>
</feature>
<sequence length="211" mass="24377">MNQTIIIVDDHKLFAQSLQILVNSFEGFEMIKVFKNGSELLDYFEQDQPEPDIILLDMRMPVMDGMETMAWLKDNRPEQKVLTLTVDQEDETIIKMLKLGCRGYLLKDIDPDEFELALNQITSAGYYSNDTISEALSHKHKKLTYEPLTPREFEFLNHACSELTYKQVAEEMNLSPKTVDNYRESLFAKLQVKSRVGLVIFAIKEGICKIN</sequence>
<dbReference type="InterPro" id="IPR016032">
    <property type="entry name" value="Sig_transdc_resp-reg_C-effctor"/>
</dbReference>
<dbReference type="InterPro" id="IPR058245">
    <property type="entry name" value="NreC/VraR/RcsB-like_REC"/>
</dbReference>
<dbReference type="Pfam" id="PF00196">
    <property type="entry name" value="GerE"/>
    <property type="match status" value="1"/>
</dbReference>
<evidence type="ECO:0000313" key="9">
    <source>
        <dbReference type="Proteomes" id="UP000182510"/>
    </source>
</evidence>
<dbReference type="RefSeq" id="WP_072554026.1">
    <property type="nucleotide sequence ID" value="NZ_CP018153.1"/>
</dbReference>
<dbReference type="STRING" id="1913577.LPB144_01700"/>
<dbReference type="Pfam" id="PF00072">
    <property type="entry name" value="Response_reg"/>
    <property type="match status" value="1"/>
</dbReference>
<dbReference type="SUPFAM" id="SSF46894">
    <property type="entry name" value="C-terminal effector domain of the bipartite response regulators"/>
    <property type="match status" value="1"/>
</dbReference>
<dbReference type="SUPFAM" id="SSF52172">
    <property type="entry name" value="CheY-like"/>
    <property type="match status" value="1"/>
</dbReference>
<dbReference type="EMBL" id="CP018153">
    <property type="protein sequence ID" value="APG61345.1"/>
    <property type="molecule type" value="Genomic_DNA"/>
</dbReference>
<dbReference type="PROSITE" id="PS50110">
    <property type="entry name" value="RESPONSE_REGULATORY"/>
    <property type="match status" value="1"/>
</dbReference>
<dbReference type="GO" id="GO:0000160">
    <property type="term" value="P:phosphorelay signal transduction system"/>
    <property type="evidence" value="ECO:0007669"/>
    <property type="project" value="InterPro"/>
</dbReference>
<evidence type="ECO:0000256" key="1">
    <source>
        <dbReference type="ARBA" id="ARBA00022553"/>
    </source>
</evidence>
<evidence type="ECO:0000256" key="3">
    <source>
        <dbReference type="ARBA" id="ARBA00023125"/>
    </source>
</evidence>
<evidence type="ECO:0000259" key="6">
    <source>
        <dbReference type="PROSITE" id="PS50043"/>
    </source>
</evidence>
<dbReference type="GO" id="GO:0003677">
    <property type="term" value="F:DNA binding"/>
    <property type="evidence" value="ECO:0007669"/>
    <property type="project" value="UniProtKB-KW"/>
</dbReference>
<dbReference type="AlphaFoldDB" id="A0A1L3J890"/>
<dbReference type="InterPro" id="IPR000792">
    <property type="entry name" value="Tscrpt_reg_LuxR_C"/>
</dbReference>
<keyword evidence="2" id="KW-0805">Transcription regulation</keyword>
<dbReference type="PROSITE" id="PS50043">
    <property type="entry name" value="HTH_LUXR_2"/>
    <property type="match status" value="1"/>
</dbReference>
<organism evidence="8 9">
    <name type="scientific">Christiangramia salexigens</name>
    <dbReference type="NCBI Taxonomy" id="1913577"/>
    <lineage>
        <taxon>Bacteria</taxon>
        <taxon>Pseudomonadati</taxon>
        <taxon>Bacteroidota</taxon>
        <taxon>Flavobacteriia</taxon>
        <taxon>Flavobacteriales</taxon>
        <taxon>Flavobacteriaceae</taxon>
        <taxon>Christiangramia</taxon>
    </lineage>
</organism>
<dbReference type="Proteomes" id="UP000182510">
    <property type="component" value="Chromosome"/>
</dbReference>
<keyword evidence="9" id="KW-1185">Reference proteome</keyword>
<protein>
    <submittedName>
        <fullName evidence="8">DNA-binding response regulator</fullName>
    </submittedName>
</protein>
<dbReference type="CDD" id="cd17535">
    <property type="entry name" value="REC_NarL-like"/>
    <property type="match status" value="1"/>
</dbReference>
<feature type="domain" description="HTH luxR-type" evidence="6">
    <location>
        <begin position="141"/>
        <end position="206"/>
    </location>
</feature>
<dbReference type="PANTHER" id="PTHR43214:SF41">
    <property type="entry name" value="NITRATE_NITRITE RESPONSE REGULATOR PROTEIN NARP"/>
    <property type="match status" value="1"/>
</dbReference>
<dbReference type="Gene3D" id="3.40.50.2300">
    <property type="match status" value="1"/>
</dbReference>
<dbReference type="InterPro" id="IPR039420">
    <property type="entry name" value="WalR-like"/>
</dbReference>
<evidence type="ECO:0000259" key="7">
    <source>
        <dbReference type="PROSITE" id="PS50110"/>
    </source>
</evidence>